<feature type="compositionally biased region" description="Basic and acidic residues" evidence="1">
    <location>
        <begin position="197"/>
        <end position="216"/>
    </location>
</feature>
<comment type="caution">
    <text evidence="4">The sequence shown here is derived from an EMBL/GenBank/DDBJ whole genome shotgun (WGS) entry which is preliminary data.</text>
</comment>
<sequence>MNEKRQERQADFVFSCRLAILSFLTYNLRWVIEVVKLLGKTIRQLSEELQLSKQAINQRISSIKDFRSKHTHKVKNHLEIDERGVKMLANFDKQKRQDQQVNRQERQAENDKQDKKKTNINDVLLKQLDVKDQQISKLQKSLDQQQQLQLATLAENRQLKGHIQKLNGLLESSNSTQKRQATRKNGNLSNGANSSNTKDKNDKQEKNRVVDTNEKQKKIHKNKINNSWWHFW</sequence>
<accession>A0AAW5WV62</accession>
<feature type="transmembrane region" description="Helical" evidence="2">
    <location>
        <begin position="12"/>
        <end position="32"/>
    </location>
</feature>
<keyword evidence="2" id="KW-0472">Membrane</keyword>
<keyword evidence="2" id="KW-1133">Transmembrane helix</keyword>
<keyword evidence="2" id="KW-0812">Transmembrane</keyword>
<feature type="compositionally biased region" description="Polar residues" evidence="1">
    <location>
        <begin position="170"/>
        <end position="179"/>
    </location>
</feature>
<proteinExistence type="predicted"/>
<name>A0AAW5WV62_9LACO</name>
<feature type="domain" description="Regulator of chromosome segregation-like C-terminal" evidence="3">
    <location>
        <begin position="126"/>
        <end position="165"/>
    </location>
</feature>
<feature type="region of interest" description="Disordered" evidence="1">
    <location>
        <begin position="93"/>
        <end position="120"/>
    </location>
</feature>
<evidence type="ECO:0000313" key="5">
    <source>
        <dbReference type="Proteomes" id="UP001212401"/>
    </source>
</evidence>
<evidence type="ECO:0000313" key="4">
    <source>
        <dbReference type="EMBL" id="MCZ3668294.1"/>
    </source>
</evidence>
<evidence type="ECO:0000259" key="3">
    <source>
        <dbReference type="Pfam" id="PF04394"/>
    </source>
</evidence>
<dbReference type="Proteomes" id="UP001212401">
    <property type="component" value="Unassembled WGS sequence"/>
</dbReference>
<evidence type="ECO:0000256" key="2">
    <source>
        <dbReference type="SAM" id="Phobius"/>
    </source>
</evidence>
<feature type="compositionally biased region" description="Basic and acidic residues" evidence="1">
    <location>
        <begin position="93"/>
        <end position="119"/>
    </location>
</feature>
<feature type="compositionally biased region" description="Low complexity" evidence="1">
    <location>
        <begin position="185"/>
        <end position="196"/>
    </location>
</feature>
<protein>
    <submittedName>
        <fullName evidence="4">DUF536 domain-containing protein</fullName>
    </submittedName>
</protein>
<feature type="region of interest" description="Disordered" evidence="1">
    <location>
        <begin position="168"/>
        <end position="221"/>
    </location>
</feature>
<organism evidence="4 5">
    <name type="scientific">Limosilactobacillus vaginalis</name>
    <dbReference type="NCBI Taxonomy" id="1633"/>
    <lineage>
        <taxon>Bacteria</taxon>
        <taxon>Bacillati</taxon>
        <taxon>Bacillota</taxon>
        <taxon>Bacilli</taxon>
        <taxon>Lactobacillales</taxon>
        <taxon>Lactobacillaceae</taxon>
        <taxon>Limosilactobacillus</taxon>
    </lineage>
</organism>
<reference evidence="4" key="1">
    <citation type="submission" date="2022-01" db="EMBL/GenBank/DDBJ databases">
        <title>VMRC isolate genome collection.</title>
        <authorList>
            <person name="France M."/>
            <person name="Rutt L."/>
            <person name="Humphrys M."/>
            <person name="Ravel J."/>
        </authorList>
    </citation>
    <scope>NUCLEOTIDE SEQUENCE</scope>
    <source>
        <strain evidence="4">C0048A1</strain>
    </source>
</reference>
<dbReference type="InterPro" id="IPR007489">
    <property type="entry name" value="RocS-like_C"/>
</dbReference>
<dbReference type="EMBL" id="JAKHPH010000031">
    <property type="protein sequence ID" value="MCZ3668294.1"/>
    <property type="molecule type" value="Genomic_DNA"/>
</dbReference>
<gene>
    <name evidence="4" type="ORF">L2724_08435</name>
</gene>
<evidence type="ECO:0000256" key="1">
    <source>
        <dbReference type="SAM" id="MobiDB-lite"/>
    </source>
</evidence>
<dbReference type="AlphaFoldDB" id="A0AAW5WV62"/>
<dbReference type="Pfam" id="PF04394">
    <property type="entry name" value="DUF536"/>
    <property type="match status" value="1"/>
</dbReference>